<keyword evidence="2" id="KW-0812">Transmembrane</keyword>
<dbReference type="InterPro" id="IPR036938">
    <property type="entry name" value="PAP2/HPO_sf"/>
</dbReference>
<keyword evidence="2" id="KW-0472">Membrane</keyword>
<evidence type="ECO:0000259" key="3">
    <source>
        <dbReference type="SMART" id="SM00014"/>
    </source>
</evidence>
<protein>
    <submittedName>
        <fullName evidence="4">Phosphatase PAP2 family protein</fullName>
    </submittedName>
</protein>
<gene>
    <name evidence="4" type="ORF">FHD67_14225</name>
</gene>
<feature type="compositionally biased region" description="Basic residues" evidence="1">
    <location>
        <begin position="1"/>
        <end position="11"/>
    </location>
</feature>
<name>A0A5C4R3W2_9RHOB</name>
<comment type="caution">
    <text evidence="4">The sequence shown here is derived from an EMBL/GenBank/DDBJ whole genome shotgun (WGS) entry which is preliminary data.</text>
</comment>
<dbReference type="PANTHER" id="PTHR14969:SF13">
    <property type="entry name" value="AT30094P"/>
    <property type="match status" value="1"/>
</dbReference>
<dbReference type="SUPFAM" id="SSF48317">
    <property type="entry name" value="Acid phosphatase/Vanadium-dependent haloperoxidase"/>
    <property type="match status" value="1"/>
</dbReference>
<evidence type="ECO:0000256" key="2">
    <source>
        <dbReference type="SAM" id="Phobius"/>
    </source>
</evidence>
<dbReference type="SMART" id="SM00014">
    <property type="entry name" value="acidPPc"/>
    <property type="match status" value="1"/>
</dbReference>
<feature type="transmembrane region" description="Helical" evidence="2">
    <location>
        <begin position="160"/>
        <end position="176"/>
    </location>
</feature>
<organism evidence="4 5">
    <name type="scientific">Paracoccus haeundaensis</name>
    <dbReference type="NCBI Taxonomy" id="225362"/>
    <lineage>
        <taxon>Bacteria</taxon>
        <taxon>Pseudomonadati</taxon>
        <taxon>Pseudomonadota</taxon>
        <taxon>Alphaproteobacteria</taxon>
        <taxon>Rhodobacterales</taxon>
        <taxon>Paracoccaceae</taxon>
        <taxon>Paracoccus</taxon>
    </lineage>
</organism>
<dbReference type="CDD" id="cd01610">
    <property type="entry name" value="PAP2_like"/>
    <property type="match status" value="1"/>
</dbReference>
<feature type="transmembrane region" description="Helical" evidence="2">
    <location>
        <begin position="182"/>
        <end position="204"/>
    </location>
</feature>
<dbReference type="EMBL" id="VDDC01000026">
    <property type="protein sequence ID" value="TNH38609.1"/>
    <property type="molecule type" value="Genomic_DNA"/>
</dbReference>
<feature type="compositionally biased region" description="Low complexity" evidence="1">
    <location>
        <begin position="14"/>
        <end position="25"/>
    </location>
</feature>
<keyword evidence="5" id="KW-1185">Reference proteome</keyword>
<dbReference type="PANTHER" id="PTHR14969">
    <property type="entry name" value="SPHINGOSINE-1-PHOSPHATE PHOSPHOHYDROLASE"/>
    <property type="match status" value="1"/>
</dbReference>
<reference evidence="4 5" key="1">
    <citation type="submission" date="2019-06" db="EMBL/GenBank/DDBJ databases">
        <authorList>
            <person name="Li J."/>
        </authorList>
    </citation>
    <scope>NUCLEOTIDE SEQUENCE [LARGE SCALE GENOMIC DNA]</scope>
    <source>
        <strain evidence="4 5">CGMCC 1.8012</strain>
    </source>
</reference>
<keyword evidence="2" id="KW-1133">Transmembrane helix</keyword>
<dbReference type="InterPro" id="IPR000326">
    <property type="entry name" value="PAP2/HPO"/>
</dbReference>
<dbReference type="Pfam" id="PF01569">
    <property type="entry name" value="PAP2"/>
    <property type="match status" value="1"/>
</dbReference>
<dbReference type="Proteomes" id="UP000304880">
    <property type="component" value="Unassembled WGS sequence"/>
</dbReference>
<accession>A0A5C4R3W2</accession>
<evidence type="ECO:0000256" key="1">
    <source>
        <dbReference type="SAM" id="MobiDB-lite"/>
    </source>
</evidence>
<evidence type="ECO:0000313" key="4">
    <source>
        <dbReference type="EMBL" id="TNH38609.1"/>
    </source>
</evidence>
<evidence type="ECO:0000313" key="5">
    <source>
        <dbReference type="Proteomes" id="UP000304880"/>
    </source>
</evidence>
<sequence length="223" mass="23536">MTGARSARKRSAMNPNSQNNDPSSDVASAVEEADKEVARSAARHRHHPVVKTLGTASEIADQIPLSIVCAAMIGAGAITHRPQMTQVGLKMMTAHVLANSVKRIIKNNFKRTRPKVMIEEQTYECEAGESEGGHDTSFPSGHTAGAVAVATVMARDLPQTAVPALAVAAMIAGIQVPRGKHYPIDVAAGAVLGLAAACAVHAFWPQGRETRKPTAEHSRLAAR</sequence>
<proteinExistence type="predicted"/>
<feature type="domain" description="Phosphatidic acid phosphatase type 2/haloperoxidase" evidence="3">
    <location>
        <begin position="87"/>
        <end position="201"/>
    </location>
</feature>
<dbReference type="AlphaFoldDB" id="A0A5C4R3W2"/>
<feature type="region of interest" description="Disordered" evidence="1">
    <location>
        <begin position="1"/>
        <end position="45"/>
    </location>
</feature>
<dbReference type="Gene3D" id="1.20.144.10">
    <property type="entry name" value="Phosphatidic acid phosphatase type 2/haloperoxidase"/>
    <property type="match status" value="1"/>
</dbReference>